<dbReference type="EMBL" id="JAQJCQ010000002">
    <property type="protein sequence ID" value="MEL4890691.1"/>
    <property type="molecule type" value="Genomic_DNA"/>
</dbReference>
<accession>A0ABU9L9E6</accession>
<keyword evidence="2" id="KW-1185">Reference proteome</keyword>
<dbReference type="Proteomes" id="UP001486626">
    <property type="component" value="Unassembled WGS sequence"/>
</dbReference>
<sequence>MGIGKKAVRTHRGDRFLWLPAGGDIIGECIVVDGGFSLSVLFSAAGCGAHAINCVQRNA</sequence>
<comment type="caution">
    <text evidence="1">The sequence shown here is derived from an EMBL/GenBank/DDBJ whole genome shotgun (WGS) entry which is preliminary data.</text>
</comment>
<name>A0ABU9L9E6_9XANT</name>
<evidence type="ECO:0000313" key="2">
    <source>
        <dbReference type="Proteomes" id="UP001486626"/>
    </source>
</evidence>
<gene>
    <name evidence="1" type="ORF">PIQ37_04605</name>
</gene>
<dbReference type="RefSeq" id="WP_342072547.1">
    <property type="nucleotide sequence ID" value="NZ_JAQJCQ010000002.1"/>
</dbReference>
<reference evidence="1 2" key="1">
    <citation type="journal article" date="2024" name="FEMS Microbiol. Lett.">
        <title>Xanthomonas protegens sp. nov., a novel rice seed-associated bacterium, provides in vivo protection against X. oryzae pv. oryzae, the bacterial leaf blight pathogen.</title>
        <authorList>
            <person name="Rana R."/>
            <person name="Sharma A."/>
            <person name="Madhavan V.N."/>
            <person name="Korpole S."/>
            <person name="Sonti R.V."/>
            <person name="Patel H.K."/>
            <person name="Patil P.B."/>
        </authorList>
    </citation>
    <scope>NUCLEOTIDE SEQUENCE [LARGE SCALE GENOMIC DNA]</scope>
    <source>
        <strain evidence="1 2">PPL118</strain>
    </source>
</reference>
<protein>
    <submittedName>
        <fullName evidence="1">Uncharacterized protein</fullName>
    </submittedName>
</protein>
<organism evidence="1 2">
    <name type="scientific">Xanthomonas protegens</name>
    <dbReference type="NCBI Taxonomy" id="3380705"/>
    <lineage>
        <taxon>Bacteria</taxon>
        <taxon>Pseudomonadati</taxon>
        <taxon>Pseudomonadota</taxon>
        <taxon>Gammaproteobacteria</taxon>
        <taxon>Lysobacterales</taxon>
        <taxon>Lysobacteraceae</taxon>
        <taxon>Xanthomonas</taxon>
    </lineage>
</organism>
<proteinExistence type="predicted"/>
<evidence type="ECO:0000313" key="1">
    <source>
        <dbReference type="EMBL" id="MEL4890691.1"/>
    </source>
</evidence>